<accession>A0A7W2TUS7</accession>
<dbReference type="RefSeq" id="WP_182169171.1">
    <property type="nucleotide sequence ID" value="NZ_JACFXU010000013.1"/>
</dbReference>
<evidence type="ECO:0000256" key="1">
    <source>
        <dbReference type="SAM" id="MobiDB-lite"/>
    </source>
</evidence>
<name>A0A7W2TUS7_9GAMM</name>
<dbReference type="Proteomes" id="UP000539350">
    <property type="component" value="Unassembled WGS sequence"/>
</dbReference>
<feature type="region of interest" description="Disordered" evidence="1">
    <location>
        <begin position="1"/>
        <end position="35"/>
    </location>
</feature>
<dbReference type="AlphaFoldDB" id="A0A7W2TUS7"/>
<sequence length="68" mass="7439">MDDGLGCRTVERMDARTEPPGMGSRRVPKPIPLAAPPPQQIAMEFFWIALGRLREAGSLRDTPASTSM</sequence>
<dbReference type="EMBL" id="JACFXU010000013">
    <property type="protein sequence ID" value="MBA6412322.1"/>
    <property type="molecule type" value="Genomic_DNA"/>
</dbReference>
<protein>
    <submittedName>
        <fullName evidence="2">Uncharacterized protein</fullName>
    </submittedName>
</protein>
<evidence type="ECO:0000313" key="3">
    <source>
        <dbReference type="Proteomes" id="UP000539350"/>
    </source>
</evidence>
<gene>
    <name evidence="2" type="ORF">H2508_04280</name>
</gene>
<organism evidence="2 3">
    <name type="scientific">Sediminihaliea albiluteola</name>
    <dbReference type="NCBI Taxonomy" id="2758564"/>
    <lineage>
        <taxon>Bacteria</taxon>
        <taxon>Pseudomonadati</taxon>
        <taxon>Pseudomonadota</taxon>
        <taxon>Gammaproteobacteria</taxon>
        <taxon>Cellvibrionales</taxon>
        <taxon>Halieaceae</taxon>
        <taxon>Sediminihaliea</taxon>
    </lineage>
</organism>
<keyword evidence="3" id="KW-1185">Reference proteome</keyword>
<proteinExistence type="predicted"/>
<reference evidence="2 3" key="1">
    <citation type="submission" date="2020-07" db="EMBL/GenBank/DDBJ databases">
        <title>Halieaceae bacterium, F7430, whole genome shotgun sequencing project.</title>
        <authorList>
            <person name="Jiang S."/>
            <person name="Liu Z.W."/>
            <person name="Du Z.J."/>
        </authorList>
    </citation>
    <scope>NUCLEOTIDE SEQUENCE [LARGE SCALE GENOMIC DNA]</scope>
    <source>
        <strain evidence="2 3">F7430</strain>
    </source>
</reference>
<evidence type="ECO:0000313" key="2">
    <source>
        <dbReference type="EMBL" id="MBA6412322.1"/>
    </source>
</evidence>
<comment type="caution">
    <text evidence="2">The sequence shown here is derived from an EMBL/GenBank/DDBJ whole genome shotgun (WGS) entry which is preliminary data.</text>
</comment>